<dbReference type="AlphaFoldDB" id="A0A414B6Z6"/>
<evidence type="ECO:0008006" key="3">
    <source>
        <dbReference type="Google" id="ProtNLM"/>
    </source>
</evidence>
<keyword evidence="2" id="KW-1185">Reference proteome</keyword>
<proteinExistence type="predicted"/>
<dbReference type="RefSeq" id="WP_118380869.1">
    <property type="nucleotide sequence ID" value="NZ_CABJFJ010000005.1"/>
</dbReference>
<evidence type="ECO:0000313" key="1">
    <source>
        <dbReference type="EMBL" id="RHC66167.1"/>
    </source>
</evidence>
<sequence length="62" mass="7283">MSELKNGFLTAEEVMDILQVKQSKAYQIIRQLNKELSGMGLITVPRRVDANYFKKKLFYEEK</sequence>
<evidence type="ECO:0000313" key="2">
    <source>
        <dbReference type="Proteomes" id="UP000284621"/>
    </source>
</evidence>
<organism evidence="1 2">
    <name type="scientific">Anaerobutyricum hallii</name>
    <dbReference type="NCBI Taxonomy" id="39488"/>
    <lineage>
        <taxon>Bacteria</taxon>
        <taxon>Bacillati</taxon>
        <taxon>Bacillota</taxon>
        <taxon>Clostridia</taxon>
        <taxon>Lachnospirales</taxon>
        <taxon>Lachnospiraceae</taxon>
        <taxon>Anaerobutyricum</taxon>
    </lineage>
</organism>
<dbReference type="EMBL" id="QSID01000005">
    <property type="protein sequence ID" value="RHC66167.1"/>
    <property type="molecule type" value="Genomic_DNA"/>
</dbReference>
<reference evidence="1 2" key="1">
    <citation type="submission" date="2018-08" db="EMBL/GenBank/DDBJ databases">
        <title>A genome reference for cultivated species of the human gut microbiota.</title>
        <authorList>
            <person name="Zou Y."/>
            <person name="Xue W."/>
            <person name="Luo G."/>
        </authorList>
    </citation>
    <scope>NUCLEOTIDE SEQUENCE [LARGE SCALE GENOMIC DNA]</scope>
    <source>
        <strain evidence="1 2">AM34-3LB</strain>
    </source>
</reference>
<accession>A0A414B6Z6</accession>
<comment type="caution">
    <text evidence="1">The sequence shown here is derived from an EMBL/GenBank/DDBJ whole genome shotgun (WGS) entry which is preliminary data.</text>
</comment>
<name>A0A414B6Z6_9FIRM</name>
<protein>
    <recommendedName>
        <fullName evidence="3">DNA-binding protein</fullName>
    </recommendedName>
</protein>
<gene>
    <name evidence="1" type="ORF">DW833_05895</name>
</gene>
<dbReference type="Proteomes" id="UP000284621">
    <property type="component" value="Unassembled WGS sequence"/>
</dbReference>